<protein>
    <recommendedName>
        <fullName evidence="3">BLOC-1 subunit 6</fullName>
    </recommendedName>
</protein>
<reference evidence="1" key="1">
    <citation type="submission" date="2023-07" db="EMBL/GenBank/DDBJ databases">
        <title>Chromosome-level genome assembly of Artemia franciscana.</title>
        <authorList>
            <person name="Jo E."/>
        </authorList>
    </citation>
    <scope>NUCLEOTIDE SEQUENCE</scope>
    <source>
        <tissue evidence="1">Whole body</tissue>
    </source>
</reference>
<dbReference type="InterPro" id="IPR028119">
    <property type="entry name" value="Snapin/Pallidin/Snn1"/>
</dbReference>
<dbReference type="AlphaFoldDB" id="A0AA88IE60"/>
<evidence type="ECO:0008006" key="3">
    <source>
        <dbReference type="Google" id="ProtNLM"/>
    </source>
</evidence>
<dbReference type="EMBL" id="JAVRJZ010000002">
    <property type="protein sequence ID" value="KAK2725618.1"/>
    <property type="molecule type" value="Genomic_DNA"/>
</dbReference>
<dbReference type="GO" id="GO:0030133">
    <property type="term" value="C:transport vesicle"/>
    <property type="evidence" value="ECO:0007669"/>
    <property type="project" value="TreeGrafter"/>
</dbReference>
<comment type="caution">
    <text evidence="1">The sequence shown here is derived from an EMBL/GenBank/DDBJ whole genome shotgun (WGS) entry which is preliminary data.</text>
</comment>
<proteinExistence type="predicted"/>
<name>A0AA88IE60_ARTSF</name>
<evidence type="ECO:0000313" key="1">
    <source>
        <dbReference type="EMBL" id="KAK2725619.1"/>
    </source>
</evidence>
<dbReference type="Pfam" id="PF14712">
    <property type="entry name" value="Snapin_Pallidin"/>
    <property type="match status" value="1"/>
</dbReference>
<evidence type="ECO:0000313" key="2">
    <source>
        <dbReference type="Proteomes" id="UP001187531"/>
    </source>
</evidence>
<dbReference type="PANTHER" id="PTHR31328">
    <property type="entry name" value="BIOGENESIS OF LYSOSOME-RELATED ORGANELLES COMPLEX 1 SUBUNIT 6"/>
    <property type="match status" value="1"/>
</dbReference>
<sequence length="131" mass="15348">MATNSSNSCAFGLVDVHQQAVIPVENQMRELLSEQESVIKILEQERQRNVCSEKEFHIDEFQAMVEKTRVYLEKINRIKFTMTTLTQKTSAIKERAINLQNETVSSMVKKEEVRNKRREFEKKLVAKQVKM</sequence>
<dbReference type="GO" id="GO:0031083">
    <property type="term" value="C:BLOC-1 complex"/>
    <property type="evidence" value="ECO:0007669"/>
    <property type="project" value="TreeGrafter"/>
</dbReference>
<organism evidence="1 2">
    <name type="scientific">Artemia franciscana</name>
    <name type="common">Brine shrimp</name>
    <name type="synonym">Artemia sanfranciscana</name>
    <dbReference type="NCBI Taxonomy" id="6661"/>
    <lineage>
        <taxon>Eukaryota</taxon>
        <taxon>Metazoa</taxon>
        <taxon>Ecdysozoa</taxon>
        <taxon>Arthropoda</taxon>
        <taxon>Crustacea</taxon>
        <taxon>Branchiopoda</taxon>
        <taxon>Anostraca</taxon>
        <taxon>Artemiidae</taxon>
        <taxon>Artemia</taxon>
    </lineage>
</organism>
<accession>A0AA88IE60</accession>
<keyword evidence="2" id="KW-1185">Reference proteome</keyword>
<gene>
    <name evidence="1" type="ORF">QYM36_000202</name>
</gene>
<dbReference type="PANTHER" id="PTHR31328:SF2">
    <property type="entry name" value="BIOGENESIS OF LYSOSOME-RELATED ORGANELLES COMPLEX 1 SUBUNIT 6"/>
    <property type="match status" value="1"/>
</dbReference>
<dbReference type="EMBL" id="JAVRJZ010000002">
    <property type="protein sequence ID" value="KAK2725619.1"/>
    <property type="molecule type" value="Genomic_DNA"/>
</dbReference>
<dbReference type="Proteomes" id="UP001187531">
    <property type="component" value="Unassembled WGS sequence"/>
</dbReference>